<dbReference type="EMBL" id="AP025628">
    <property type="protein sequence ID" value="BDG59383.1"/>
    <property type="molecule type" value="Genomic_DNA"/>
</dbReference>
<feature type="transmembrane region" description="Helical" evidence="6">
    <location>
        <begin position="7"/>
        <end position="26"/>
    </location>
</feature>
<keyword evidence="3 6" id="KW-0812">Transmembrane</keyword>
<accession>A0AA35CJ91</accession>
<evidence type="ECO:0000256" key="5">
    <source>
        <dbReference type="ARBA" id="ARBA00023136"/>
    </source>
</evidence>
<dbReference type="KEGG" id="cmic:caldi_04730"/>
<feature type="transmembrane region" description="Helical" evidence="6">
    <location>
        <begin position="280"/>
        <end position="298"/>
    </location>
</feature>
<feature type="transmembrane region" description="Helical" evidence="6">
    <location>
        <begin position="244"/>
        <end position="268"/>
    </location>
</feature>
<keyword evidence="8" id="KW-1185">Reference proteome</keyword>
<evidence type="ECO:0000256" key="2">
    <source>
        <dbReference type="ARBA" id="ARBA00009773"/>
    </source>
</evidence>
<dbReference type="PANTHER" id="PTHR21716">
    <property type="entry name" value="TRANSMEMBRANE PROTEIN"/>
    <property type="match status" value="1"/>
</dbReference>
<dbReference type="InterPro" id="IPR014227">
    <property type="entry name" value="YtvI-like"/>
</dbReference>
<protein>
    <submittedName>
        <fullName evidence="7">Sporulation integral membrane protein YtvI</fullName>
    </submittedName>
</protein>
<evidence type="ECO:0000256" key="1">
    <source>
        <dbReference type="ARBA" id="ARBA00004141"/>
    </source>
</evidence>
<dbReference type="GO" id="GO:0016020">
    <property type="term" value="C:membrane"/>
    <property type="evidence" value="ECO:0007669"/>
    <property type="project" value="UniProtKB-SubCell"/>
</dbReference>
<organism evidence="7 8">
    <name type="scientific">Caldinitratiruptor microaerophilus</name>
    <dbReference type="NCBI Taxonomy" id="671077"/>
    <lineage>
        <taxon>Bacteria</taxon>
        <taxon>Bacillati</taxon>
        <taxon>Bacillota</taxon>
        <taxon>Clostridia</taxon>
        <taxon>Eubacteriales</taxon>
        <taxon>Symbiobacteriaceae</taxon>
        <taxon>Caldinitratiruptor</taxon>
    </lineage>
</organism>
<dbReference type="NCBIfam" id="TIGR02872">
    <property type="entry name" value="spore_ytvI"/>
    <property type="match status" value="1"/>
</dbReference>
<name>A0AA35CJ91_9FIRM</name>
<dbReference type="PANTHER" id="PTHR21716:SF68">
    <property type="entry name" value="TRANSPORT PROTEIN YTVI-RELATED"/>
    <property type="match status" value="1"/>
</dbReference>
<evidence type="ECO:0000256" key="4">
    <source>
        <dbReference type="ARBA" id="ARBA00022989"/>
    </source>
</evidence>
<feature type="transmembrane region" description="Helical" evidence="6">
    <location>
        <begin position="66"/>
        <end position="92"/>
    </location>
</feature>
<reference evidence="7" key="1">
    <citation type="submission" date="2022-03" db="EMBL/GenBank/DDBJ databases">
        <title>Complete genome sequence of Caldinitratiruptor microaerophilus.</title>
        <authorList>
            <person name="Mukaiyama R."/>
            <person name="Nishiyama T."/>
            <person name="Ueda K."/>
        </authorList>
    </citation>
    <scope>NUCLEOTIDE SEQUENCE</scope>
    <source>
        <strain evidence="7">JCM 16183</strain>
    </source>
</reference>
<feature type="transmembrane region" description="Helical" evidence="6">
    <location>
        <begin position="220"/>
        <end position="238"/>
    </location>
</feature>
<comment type="subcellular location">
    <subcellularLocation>
        <location evidence="1">Membrane</location>
        <topology evidence="1">Multi-pass membrane protein</topology>
    </subcellularLocation>
</comment>
<gene>
    <name evidence="7" type="ORF">caldi_04730</name>
</gene>
<dbReference type="Proteomes" id="UP001163687">
    <property type="component" value="Chromosome"/>
</dbReference>
<feature type="transmembrane region" description="Helical" evidence="6">
    <location>
        <begin position="32"/>
        <end position="54"/>
    </location>
</feature>
<dbReference type="InterPro" id="IPR002549">
    <property type="entry name" value="AI-2E-like"/>
</dbReference>
<keyword evidence="5 6" id="KW-0472">Membrane</keyword>
<evidence type="ECO:0000313" key="7">
    <source>
        <dbReference type="EMBL" id="BDG59383.1"/>
    </source>
</evidence>
<dbReference type="RefSeq" id="WP_264843517.1">
    <property type="nucleotide sequence ID" value="NZ_AP025628.1"/>
</dbReference>
<dbReference type="Pfam" id="PF01594">
    <property type="entry name" value="AI-2E_transport"/>
    <property type="match status" value="1"/>
</dbReference>
<dbReference type="AlphaFoldDB" id="A0AA35CJ91"/>
<evidence type="ECO:0000256" key="6">
    <source>
        <dbReference type="SAM" id="Phobius"/>
    </source>
</evidence>
<keyword evidence="4 6" id="KW-1133">Transmembrane helix</keyword>
<evidence type="ECO:0000313" key="8">
    <source>
        <dbReference type="Proteomes" id="UP001163687"/>
    </source>
</evidence>
<evidence type="ECO:0000256" key="3">
    <source>
        <dbReference type="ARBA" id="ARBA00022692"/>
    </source>
</evidence>
<sequence length="357" mass="37719">MSDSVRVWLWSLAALAGFLVLSYAAVRWVLPLVLPFVLGAVLAEFVNPAVDFLVRGAGRLRVPRALASAVVLLAGAGVLGGLLVLGVTRAVIEIQALVQALPYYYAAVVDLLSRLARELGGVPAALPEALRSFLTRNPEQVQRLLGEVSGALTAILQVFAALPAILTNLLIAFVAAFFLSRDREAMGRFFLGLLPPEARSKVRQAKADVWNTAMGFLKGLFVLVTVTTVLSVTGLTLIGADYALLMGLLVGLADVVPIVGPGAVYLPWAAVEFLSGDGLMALKLVALYAGIVGVRQILEPKVLGEHTGLHPLAILLSMYLGFRLLGGWGFIMGPLIAALLKSVVGSGLLPLFRSPVD</sequence>
<dbReference type="GO" id="GO:0055085">
    <property type="term" value="P:transmembrane transport"/>
    <property type="evidence" value="ECO:0007669"/>
    <property type="project" value="TreeGrafter"/>
</dbReference>
<feature type="transmembrane region" description="Helical" evidence="6">
    <location>
        <begin position="154"/>
        <end position="179"/>
    </location>
</feature>
<comment type="similarity">
    <text evidence="2">Belongs to the autoinducer-2 exporter (AI-2E) (TC 2.A.86) family.</text>
</comment>
<feature type="transmembrane region" description="Helical" evidence="6">
    <location>
        <begin position="318"/>
        <end position="340"/>
    </location>
</feature>
<proteinExistence type="inferred from homology"/>